<dbReference type="PANTHER" id="PTHR11691">
    <property type="entry name" value="TYPE I INTERFERON"/>
    <property type="match status" value="1"/>
</dbReference>
<dbReference type="InterPro" id="IPR009079">
    <property type="entry name" value="4_helix_cytokine-like_core"/>
</dbReference>
<name>A0A3Q2PBK9_FUNHE</name>
<evidence type="ECO:0000313" key="9">
    <source>
        <dbReference type="Ensembl" id="ENSFHEP00000010024.1"/>
    </source>
</evidence>
<comment type="similarity">
    <text evidence="2">Belongs to the alpha/beta interferon family.</text>
</comment>
<evidence type="ECO:0000256" key="2">
    <source>
        <dbReference type="ARBA" id="ARBA00011033"/>
    </source>
</evidence>
<dbReference type="SUPFAM" id="SSF47266">
    <property type="entry name" value="4-helical cytokines"/>
    <property type="match status" value="1"/>
</dbReference>
<dbReference type="GO" id="GO:0006955">
    <property type="term" value="P:immune response"/>
    <property type="evidence" value="ECO:0007669"/>
    <property type="project" value="UniProtKB-ARBA"/>
</dbReference>
<evidence type="ECO:0000313" key="10">
    <source>
        <dbReference type="Proteomes" id="UP000265000"/>
    </source>
</evidence>
<dbReference type="GO" id="GO:0005126">
    <property type="term" value="F:cytokine receptor binding"/>
    <property type="evidence" value="ECO:0007669"/>
    <property type="project" value="InterPro"/>
</dbReference>
<keyword evidence="4" id="KW-0964">Secreted</keyword>
<keyword evidence="10" id="KW-1185">Reference proteome</keyword>
<dbReference type="InterPro" id="IPR000471">
    <property type="entry name" value="Interferon_alpha/beta/delta"/>
</dbReference>
<dbReference type="GO" id="GO:0005615">
    <property type="term" value="C:extracellular space"/>
    <property type="evidence" value="ECO:0007669"/>
    <property type="project" value="UniProtKB-KW"/>
</dbReference>
<evidence type="ECO:0000256" key="5">
    <source>
        <dbReference type="ARBA" id="ARBA00022729"/>
    </source>
</evidence>
<sequence length="206" mass="23231">MSPSSVLFFLLQLCCLQMMLVSMPTCKLPGKVVKKTHDLLHDLGGQFPAHCLEDNSSIHFPDSVLSAPSTRHNQCRWMSLVVYECLQRAGLIFADYELPEGEDGVSWSMLKLDHYLNVQDRLVEDHRCVSTNTRTRTKCRLGQTKLDWGFGLASGALSPYFSNVTTVVDQQVGSACGWEILRSDLLRVLRIALVNNRGCFNWTRAH</sequence>
<dbReference type="GeneTree" id="ENSGT00940000176891"/>
<dbReference type="AlphaFoldDB" id="A0A3Q2PBK9"/>
<feature type="signal peptide" evidence="8">
    <location>
        <begin position="1"/>
        <end position="22"/>
    </location>
</feature>
<feature type="chain" id="PRO_5018661959" evidence="8">
    <location>
        <begin position="23"/>
        <end position="206"/>
    </location>
</feature>
<dbReference type="Proteomes" id="UP000265000">
    <property type="component" value="Unplaced"/>
</dbReference>
<evidence type="ECO:0000256" key="7">
    <source>
        <dbReference type="ARBA" id="ARBA00023157"/>
    </source>
</evidence>
<evidence type="ECO:0000256" key="3">
    <source>
        <dbReference type="ARBA" id="ARBA00022514"/>
    </source>
</evidence>
<dbReference type="STRING" id="8078.ENSFHEP00000010024"/>
<keyword evidence="7" id="KW-1015">Disulfide bond</keyword>
<evidence type="ECO:0000256" key="6">
    <source>
        <dbReference type="ARBA" id="ARBA00023118"/>
    </source>
</evidence>
<organism evidence="9 10">
    <name type="scientific">Fundulus heteroclitus</name>
    <name type="common">Killifish</name>
    <name type="synonym">Mummichog</name>
    <dbReference type="NCBI Taxonomy" id="8078"/>
    <lineage>
        <taxon>Eukaryota</taxon>
        <taxon>Metazoa</taxon>
        <taxon>Chordata</taxon>
        <taxon>Craniata</taxon>
        <taxon>Vertebrata</taxon>
        <taxon>Euteleostomi</taxon>
        <taxon>Actinopterygii</taxon>
        <taxon>Neopterygii</taxon>
        <taxon>Teleostei</taxon>
        <taxon>Neoteleostei</taxon>
        <taxon>Acanthomorphata</taxon>
        <taxon>Ovalentaria</taxon>
        <taxon>Atherinomorphae</taxon>
        <taxon>Cyprinodontiformes</taxon>
        <taxon>Fundulidae</taxon>
        <taxon>Fundulus</taxon>
    </lineage>
</organism>
<protein>
    <submittedName>
        <fullName evidence="9">Uncharacterized protein</fullName>
    </submittedName>
</protein>
<dbReference type="GO" id="GO:0005125">
    <property type="term" value="F:cytokine activity"/>
    <property type="evidence" value="ECO:0007669"/>
    <property type="project" value="UniProtKB-KW"/>
</dbReference>
<evidence type="ECO:0000256" key="1">
    <source>
        <dbReference type="ARBA" id="ARBA00004613"/>
    </source>
</evidence>
<dbReference type="Gene3D" id="1.20.1250.10">
    <property type="match status" value="1"/>
</dbReference>
<dbReference type="GO" id="GO:0051607">
    <property type="term" value="P:defense response to virus"/>
    <property type="evidence" value="ECO:0007669"/>
    <property type="project" value="UniProtKB-KW"/>
</dbReference>
<reference evidence="9" key="1">
    <citation type="submission" date="2025-08" db="UniProtKB">
        <authorList>
            <consortium name="Ensembl"/>
        </authorList>
    </citation>
    <scope>IDENTIFICATION</scope>
</reference>
<evidence type="ECO:0000256" key="8">
    <source>
        <dbReference type="SAM" id="SignalP"/>
    </source>
</evidence>
<keyword evidence="5 8" id="KW-0732">Signal</keyword>
<keyword evidence="6" id="KW-0051">Antiviral defense</keyword>
<comment type="subcellular location">
    <subcellularLocation>
        <location evidence="1">Secreted</location>
    </subcellularLocation>
</comment>
<reference evidence="9" key="2">
    <citation type="submission" date="2025-09" db="UniProtKB">
        <authorList>
            <consortium name="Ensembl"/>
        </authorList>
    </citation>
    <scope>IDENTIFICATION</scope>
</reference>
<dbReference type="Pfam" id="PF00143">
    <property type="entry name" value="Interferon"/>
    <property type="match status" value="1"/>
</dbReference>
<keyword evidence="3" id="KW-0202">Cytokine</keyword>
<dbReference type="PANTHER" id="PTHR11691:SF73">
    <property type="entry name" value="INTERFERON BETA"/>
    <property type="match status" value="1"/>
</dbReference>
<dbReference type="Ensembl" id="ENSFHET00000016622.1">
    <property type="protein sequence ID" value="ENSFHEP00000010024.1"/>
    <property type="gene ID" value="ENSFHEG00000011337.1"/>
</dbReference>
<accession>A0A3Q2PBK9</accession>
<evidence type="ECO:0000256" key="4">
    <source>
        <dbReference type="ARBA" id="ARBA00022525"/>
    </source>
</evidence>
<proteinExistence type="inferred from homology"/>